<dbReference type="AlphaFoldDB" id="A0A7G3G7V5"/>
<dbReference type="InterPro" id="IPR036629">
    <property type="entry name" value="YjbJ_sf"/>
</dbReference>
<organism evidence="3 4">
    <name type="scientific">Iodobacter fluviatilis</name>
    <dbReference type="NCBI Taxonomy" id="537"/>
    <lineage>
        <taxon>Bacteria</taxon>
        <taxon>Pseudomonadati</taxon>
        <taxon>Pseudomonadota</taxon>
        <taxon>Betaproteobacteria</taxon>
        <taxon>Neisseriales</taxon>
        <taxon>Chitinibacteraceae</taxon>
        <taxon>Iodobacter</taxon>
    </lineage>
</organism>
<dbReference type="RefSeq" id="WP_130105798.1">
    <property type="nucleotide sequence ID" value="NZ_CP025781.1"/>
</dbReference>
<sequence>MNWDIAEGNWKEFKGKVKEQWGNLTDDHLDVIAGKRDRLAGQIQKAYGITKDEAELQITKFEKLNKDAPPKHLP</sequence>
<dbReference type="SUPFAM" id="SSF69047">
    <property type="entry name" value="Hypothetical protein YjbJ"/>
    <property type="match status" value="1"/>
</dbReference>
<evidence type="ECO:0000259" key="2">
    <source>
        <dbReference type="Pfam" id="PF05532"/>
    </source>
</evidence>
<dbReference type="Proteomes" id="UP000515917">
    <property type="component" value="Chromosome"/>
</dbReference>
<protein>
    <submittedName>
        <fullName evidence="3">General stress protein CsbD</fullName>
    </submittedName>
</protein>
<dbReference type="PIRSF" id="PIRSF039008">
    <property type="entry name" value="YjbJ"/>
    <property type="match status" value="1"/>
</dbReference>
<dbReference type="PANTHER" id="PTHR34977">
    <property type="entry name" value="UPF0337 PROTEIN YJBJ"/>
    <property type="match status" value="1"/>
</dbReference>
<keyword evidence="4" id="KW-1185">Reference proteome</keyword>
<dbReference type="EMBL" id="CP025781">
    <property type="protein sequence ID" value="QBC43198.1"/>
    <property type="molecule type" value="Genomic_DNA"/>
</dbReference>
<evidence type="ECO:0000313" key="3">
    <source>
        <dbReference type="EMBL" id="QBC43198.1"/>
    </source>
</evidence>
<feature type="domain" description="CsbD-like" evidence="2">
    <location>
        <begin position="4"/>
        <end position="55"/>
    </location>
</feature>
<dbReference type="InterPro" id="IPR050423">
    <property type="entry name" value="UPF0337_stress_rsp"/>
</dbReference>
<evidence type="ECO:0000256" key="1">
    <source>
        <dbReference type="ARBA" id="ARBA00009129"/>
    </source>
</evidence>
<evidence type="ECO:0000313" key="4">
    <source>
        <dbReference type="Proteomes" id="UP000515917"/>
    </source>
</evidence>
<dbReference type="KEGG" id="ifl:C1H71_06315"/>
<comment type="similarity">
    <text evidence="1">Belongs to the UPF0337 (CsbD) family.</text>
</comment>
<name>A0A7G3G7V5_9NEIS</name>
<dbReference type="InterPro" id="IPR008462">
    <property type="entry name" value="CsbD"/>
</dbReference>
<dbReference type="Pfam" id="PF05532">
    <property type="entry name" value="CsbD"/>
    <property type="match status" value="1"/>
</dbReference>
<reference evidence="3 4" key="1">
    <citation type="submission" date="2018-01" db="EMBL/GenBank/DDBJ databases">
        <title>Genome sequence of Iodobacter sp. strain PCH194 isolated from Indian Trans-Himalaya.</title>
        <authorList>
            <person name="Kumar V."/>
            <person name="Thakur V."/>
            <person name="Kumar S."/>
            <person name="Singh D."/>
        </authorList>
    </citation>
    <scope>NUCLEOTIDE SEQUENCE [LARGE SCALE GENOMIC DNA]</scope>
    <source>
        <strain evidence="3 4">PCH194</strain>
    </source>
</reference>
<proteinExistence type="inferred from homology"/>
<gene>
    <name evidence="3" type="ORF">C1H71_06315</name>
</gene>
<dbReference type="PANTHER" id="PTHR34977:SF1">
    <property type="entry name" value="UPF0337 PROTEIN YJBJ"/>
    <property type="match status" value="1"/>
</dbReference>
<dbReference type="InterPro" id="IPR026042">
    <property type="entry name" value="YjbJ"/>
</dbReference>
<accession>A0A7G3G7V5</accession>
<dbReference type="Gene3D" id="1.10.1470.10">
    <property type="entry name" value="YjbJ"/>
    <property type="match status" value="1"/>
</dbReference>